<accession>A0A0L8J3B3</accession>
<gene>
    <name evidence="1" type="ORF">ADK34_39075</name>
</gene>
<evidence type="ECO:0000313" key="2">
    <source>
        <dbReference type="Proteomes" id="UP000037023"/>
    </source>
</evidence>
<dbReference type="Gene3D" id="3.30.870.10">
    <property type="entry name" value="Endonuclease Chain A"/>
    <property type="match status" value="1"/>
</dbReference>
<evidence type="ECO:0008006" key="3">
    <source>
        <dbReference type="Google" id="ProtNLM"/>
    </source>
</evidence>
<protein>
    <recommendedName>
        <fullName evidence="3">PLD phosphodiesterase domain-containing protein</fullName>
    </recommendedName>
</protein>
<comment type="caution">
    <text evidence="1">The sequence shown here is derived from an EMBL/GenBank/DDBJ whole genome shotgun (WGS) entry which is preliminary data.</text>
</comment>
<sequence length="899" mass="94919">MTETAPEPATAIASPLGLVLDEERTGGQSLEEALFLSFTADLGFFEEVALGVTQATGARVTVAGDVAMARNDPRSVRRAGRSYVAGLAYAHGAAFHPKLVVLAGPEHATIALGSGNTTLAGWQSNAELWTVLRVEGDRSPAALPDLSAWLRDLPGKVRFSAGVPQALGRVAALLDRLHRHRTPAAPGVRVVSSLHAPIIEQLPHGPVDELAVFAPFHDPHCRALRQLLDRFRPRRFTLAYQPGLTDLDGPSVDDLVRAYGGRVISDNDQRYRHGKLVEWASDGQRWALTGSPNLSAAALLLPQGAGGNCELGVITPVSATLLPEGTDEPAARLRAATPLPRPAAGGVPLLLGALRVVDGLEITLARPLSEAARLESSPAAAPPEAWEYLADVPPGRDTLVTGPADAGSRVRLVGVDGDGVPRFGNVVFVVGPDRALRRMTPGRSQAPTTRPFDLFGDPRLAERFLGDLEALRAELPSAPAGASPSSGTGRAVSTVPVGDDAGWERYLDECAGRLGHPLTRFALGLPLPADDEHFQDLLPVSWDERFTDDVEAGLDEDDAEDVAAEHDPGAGRPGADTAALPDLRQADREVRRRYRRLVERVVAFASELAPPERMLVVRLTLWIVAAGAWPPGDMGWPPLLSRAVCALDGKDLPARIEPRVGSLAAVALAVLRSHAPRYETTPETLAFNEASGAVRHLLASVDPAYVAEYTALLDTAFGPAVDRAAVLDVASDVVSDDPLADAVWSLVEKGRDVHRHGASLLHVTGRFSNPALVALEAVGAAEEAPLVGAWAGSGPESGADAAPGSDVVSGAGSDSGAGAWALVVWRRPDLVVVDARRAVPLWRHYRLTGLVGPRALAAQRGFGSAASVSHGPRNQPFELARDVLSDLSLTGPRPPRCEP</sequence>
<dbReference type="Proteomes" id="UP000037023">
    <property type="component" value="Unassembled WGS sequence"/>
</dbReference>
<evidence type="ECO:0000313" key="1">
    <source>
        <dbReference type="EMBL" id="KOG08237.1"/>
    </source>
</evidence>
<dbReference type="AlphaFoldDB" id="A0A0L8J3B3"/>
<dbReference type="RefSeq" id="WP_033210757.1">
    <property type="nucleotide sequence ID" value="NZ_LGUP01000409.1"/>
</dbReference>
<dbReference type="EMBL" id="LGUP01000409">
    <property type="protein sequence ID" value="KOG08237.1"/>
    <property type="molecule type" value="Genomic_DNA"/>
</dbReference>
<organism evidence="1 2">
    <name type="scientific">Streptomyces viridochromogenes</name>
    <dbReference type="NCBI Taxonomy" id="1938"/>
    <lineage>
        <taxon>Bacteria</taxon>
        <taxon>Bacillati</taxon>
        <taxon>Actinomycetota</taxon>
        <taxon>Actinomycetes</taxon>
        <taxon>Kitasatosporales</taxon>
        <taxon>Streptomycetaceae</taxon>
        <taxon>Streptomyces</taxon>
    </lineage>
</organism>
<reference evidence="1 2" key="1">
    <citation type="submission" date="2015-06" db="EMBL/GenBank/DDBJ databases">
        <authorList>
            <person name="Hoefler B.C."/>
            <person name="Straight P.D."/>
        </authorList>
    </citation>
    <scope>NUCLEOTIDE SEQUENCE [LARGE SCALE GENOMIC DNA]</scope>
    <source>
        <strain evidence="1 2">NRRL 3427</strain>
    </source>
</reference>
<dbReference type="OrthoDB" id="3777082at2"/>
<dbReference type="PATRIC" id="fig|1938.6.peg.8411"/>
<proteinExistence type="predicted"/>
<name>A0A0L8J3B3_STRVR</name>